<feature type="compositionally biased region" description="Basic residues" evidence="1">
    <location>
        <begin position="75"/>
        <end position="93"/>
    </location>
</feature>
<keyword evidence="3" id="KW-1185">Reference proteome</keyword>
<organism evidence="2 3">
    <name type="scientific">Panicum hallii var. hallii</name>
    <dbReference type="NCBI Taxonomy" id="1504633"/>
    <lineage>
        <taxon>Eukaryota</taxon>
        <taxon>Viridiplantae</taxon>
        <taxon>Streptophyta</taxon>
        <taxon>Embryophyta</taxon>
        <taxon>Tracheophyta</taxon>
        <taxon>Spermatophyta</taxon>
        <taxon>Magnoliopsida</taxon>
        <taxon>Liliopsida</taxon>
        <taxon>Poales</taxon>
        <taxon>Poaceae</taxon>
        <taxon>PACMAD clade</taxon>
        <taxon>Panicoideae</taxon>
        <taxon>Panicodae</taxon>
        <taxon>Paniceae</taxon>
        <taxon>Panicinae</taxon>
        <taxon>Panicum</taxon>
        <taxon>Panicum sect. Panicum</taxon>
    </lineage>
</organism>
<dbReference type="Gramene" id="PUZ38843">
    <property type="protein sequence ID" value="PUZ38843"/>
    <property type="gene ID" value="GQ55_9G228800"/>
</dbReference>
<protein>
    <submittedName>
        <fullName evidence="2">Uncharacterized protein</fullName>
    </submittedName>
</protein>
<evidence type="ECO:0000256" key="1">
    <source>
        <dbReference type="SAM" id="MobiDB-lite"/>
    </source>
</evidence>
<accession>A0A2T7C6I0</accession>
<sequence length="93" mass="10748">MGRAERSLHELPCPFPLRRVKHHCFRIQIGHMMSHRSVQARVAVVSSFELKLHRSIEADSAEAIPPHSSSGTRRIVFRKRRKGLHQLRRPSPP</sequence>
<reference evidence="2 3" key="1">
    <citation type="submission" date="2018-04" db="EMBL/GenBank/DDBJ databases">
        <title>WGS assembly of Panicum hallii var. hallii HAL2.</title>
        <authorList>
            <person name="Lovell J."/>
            <person name="Jenkins J."/>
            <person name="Lowry D."/>
            <person name="Mamidi S."/>
            <person name="Sreedasyam A."/>
            <person name="Weng X."/>
            <person name="Barry K."/>
            <person name="Bonette J."/>
            <person name="Campitelli B."/>
            <person name="Daum C."/>
            <person name="Gordon S."/>
            <person name="Gould B."/>
            <person name="Lipzen A."/>
            <person name="MacQueen A."/>
            <person name="Palacio-Mejia J."/>
            <person name="Plott C."/>
            <person name="Shakirov E."/>
            <person name="Shu S."/>
            <person name="Yoshinaga Y."/>
            <person name="Zane M."/>
            <person name="Rokhsar D."/>
            <person name="Grimwood J."/>
            <person name="Schmutz J."/>
            <person name="Juenger T."/>
        </authorList>
    </citation>
    <scope>NUCLEOTIDE SEQUENCE [LARGE SCALE GENOMIC DNA]</scope>
    <source>
        <strain evidence="3">cv. HAL2</strain>
    </source>
</reference>
<evidence type="ECO:0000313" key="3">
    <source>
        <dbReference type="Proteomes" id="UP000244336"/>
    </source>
</evidence>
<dbReference type="Proteomes" id="UP000244336">
    <property type="component" value="Chromosome 9"/>
</dbReference>
<gene>
    <name evidence="2" type="ORF">GQ55_9G228800</name>
</gene>
<proteinExistence type="predicted"/>
<dbReference type="AlphaFoldDB" id="A0A2T7C6I0"/>
<name>A0A2T7C6I0_9POAL</name>
<evidence type="ECO:0000313" key="2">
    <source>
        <dbReference type="EMBL" id="PUZ38843.1"/>
    </source>
</evidence>
<feature type="region of interest" description="Disordered" evidence="1">
    <location>
        <begin position="59"/>
        <end position="93"/>
    </location>
</feature>
<dbReference type="EMBL" id="CM009757">
    <property type="protein sequence ID" value="PUZ38843.1"/>
    <property type="molecule type" value="Genomic_DNA"/>
</dbReference>